<evidence type="ECO:0000256" key="3">
    <source>
        <dbReference type="ARBA" id="ARBA00023163"/>
    </source>
</evidence>
<gene>
    <name evidence="6" type="ORF">GCM10007368_27510</name>
</gene>
<dbReference type="Pfam" id="PF12833">
    <property type="entry name" value="HTH_18"/>
    <property type="match status" value="1"/>
</dbReference>
<protein>
    <submittedName>
        <fullName evidence="6">AraC family transcriptional regulator</fullName>
    </submittedName>
</protein>
<dbReference type="SUPFAM" id="SSF46689">
    <property type="entry name" value="Homeodomain-like"/>
    <property type="match status" value="2"/>
</dbReference>
<dbReference type="SUPFAM" id="SSF51215">
    <property type="entry name" value="Regulatory protein AraC"/>
    <property type="match status" value="1"/>
</dbReference>
<dbReference type="PANTHER" id="PTHR46796">
    <property type="entry name" value="HTH-TYPE TRANSCRIPTIONAL ACTIVATOR RHAS-RELATED"/>
    <property type="match status" value="1"/>
</dbReference>
<evidence type="ECO:0000313" key="7">
    <source>
        <dbReference type="Proteomes" id="UP000632535"/>
    </source>
</evidence>
<dbReference type="Gene3D" id="1.10.10.60">
    <property type="entry name" value="Homeodomain-like"/>
    <property type="match status" value="2"/>
</dbReference>
<dbReference type="InterPro" id="IPR050204">
    <property type="entry name" value="AraC_XylS_family_regulators"/>
</dbReference>
<feature type="compositionally biased region" description="Basic and acidic residues" evidence="4">
    <location>
        <begin position="156"/>
        <end position="165"/>
    </location>
</feature>
<dbReference type="Gene3D" id="2.60.120.10">
    <property type="entry name" value="Jelly Rolls"/>
    <property type="match status" value="1"/>
</dbReference>
<keyword evidence="2" id="KW-0238">DNA-binding</keyword>
<evidence type="ECO:0000259" key="5">
    <source>
        <dbReference type="PROSITE" id="PS01124"/>
    </source>
</evidence>
<evidence type="ECO:0000313" key="6">
    <source>
        <dbReference type="EMBL" id="GGI09703.1"/>
    </source>
</evidence>
<dbReference type="EMBL" id="BMDG01000009">
    <property type="protein sequence ID" value="GGI09703.1"/>
    <property type="molecule type" value="Genomic_DNA"/>
</dbReference>
<dbReference type="Proteomes" id="UP000632535">
    <property type="component" value="Unassembled WGS sequence"/>
</dbReference>
<sequence>MVLADDEVELAEPALWVRCGAPPVMARPHRHDDLELNLVRTGRLDYLFGGSRLRVGAGEVALFWGGTPHQLVAPATPSTDVSWVHVPLAQVLGWALPTEHLAVLLSARPVVVPVAALVHDVEALFAAWHHDLSSGRDTTVVLLEVQAFVRRLLTSDAHDGPRPDAPHGAAPGVPAELTGAASRATAMAQFVAEHYRSPISPADVARAVHLSPSHAMTLFKRVVGTTIGTYIARCRVAEAQRLLLTSTRTTAEVAHAAGFTAQSSFYDTFRQVCGTAPGDYRRSFR</sequence>
<proteinExistence type="predicted"/>
<dbReference type="InterPro" id="IPR014710">
    <property type="entry name" value="RmlC-like_jellyroll"/>
</dbReference>
<dbReference type="Pfam" id="PF02311">
    <property type="entry name" value="AraC_binding"/>
    <property type="match status" value="1"/>
</dbReference>
<keyword evidence="1" id="KW-0805">Transcription regulation</keyword>
<dbReference type="RefSeq" id="WP_188524287.1">
    <property type="nucleotide sequence ID" value="NZ_BMDG01000009.1"/>
</dbReference>
<dbReference type="InterPro" id="IPR003313">
    <property type="entry name" value="AraC-bd"/>
</dbReference>
<feature type="domain" description="HTH araC/xylS-type" evidence="5">
    <location>
        <begin position="185"/>
        <end position="283"/>
    </location>
</feature>
<reference evidence="7" key="1">
    <citation type="journal article" date="2019" name="Int. J. Syst. Evol. Microbiol.">
        <title>The Global Catalogue of Microorganisms (GCM) 10K type strain sequencing project: providing services to taxonomists for standard genome sequencing and annotation.</title>
        <authorList>
            <consortium name="The Broad Institute Genomics Platform"/>
            <consortium name="The Broad Institute Genome Sequencing Center for Infectious Disease"/>
            <person name="Wu L."/>
            <person name="Ma J."/>
        </authorList>
    </citation>
    <scope>NUCLEOTIDE SEQUENCE [LARGE SCALE GENOMIC DNA]</scope>
    <source>
        <strain evidence="7">CCM 8653</strain>
    </source>
</reference>
<dbReference type="InterPro" id="IPR018060">
    <property type="entry name" value="HTH_AraC"/>
</dbReference>
<dbReference type="SMART" id="SM00342">
    <property type="entry name" value="HTH_ARAC"/>
    <property type="match status" value="1"/>
</dbReference>
<dbReference type="InterPro" id="IPR009057">
    <property type="entry name" value="Homeodomain-like_sf"/>
</dbReference>
<accession>A0ABQ2B7T6</accession>
<evidence type="ECO:0000256" key="4">
    <source>
        <dbReference type="SAM" id="MobiDB-lite"/>
    </source>
</evidence>
<evidence type="ECO:0000256" key="2">
    <source>
        <dbReference type="ARBA" id="ARBA00023125"/>
    </source>
</evidence>
<organism evidence="6 7">
    <name type="scientific">Isoptericola cucumis</name>
    <dbReference type="NCBI Taxonomy" id="1776856"/>
    <lineage>
        <taxon>Bacteria</taxon>
        <taxon>Bacillati</taxon>
        <taxon>Actinomycetota</taxon>
        <taxon>Actinomycetes</taxon>
        <taxon>Micrococcales</taxon>
        <taxon>Promicromonosporaceae</taxon>
        <taxon>Isoptericola</taxon>
    </lineage>
</organism>
<keyword evidence="7" id="KW-1185">Reference proteome</keyword>
<dbReference type="PROSITE" id="PS01124">
    <property type="entry name" value="HTH_ARAC_FAMILY_2"/>
    <property type="match status" value="1"/>
</dbReference>
<dbReference type="InterPro" id="IPR037923">
    <property type="entry name" value="HTH-like"/>
</dbReference>
<keyword evidence="3" id="KW-0804">Transcription</keyword>
<feature type="region of interest" description="Disordered" evidence="4">
    <location>
        <begin position="156"/>
        <end position="175"/>
    </location>
</feature>
<name>A0ABQ2B7T6_9MICO</name>
<evidence type="ECO:0000256" key="1">
    <source>
        <dbReference type="ARBA" id="ARBA00023015"/>
    </source>
</evidence>
<comment type="caution">
    <text evidence="6">The sequence shown here is derived from an EMBL/GenBank/DDBJ whole genome shotgun (WGS) entry which is preliminary data.</text>
</comment>